<evidence type="ECO:0000256" key="5">
    <source>
        <dbReference type="ARBA" id="ARBA00022771"/>
    </source>
</evidence>
<feature type="compositionally biased region" description="Low complexity" evidence="10">
    <location>
        <begin position="547"/>
        <end position="556"/>
    </location>
</feature>
<proteinExistence type="inferred from homology"/>
<dbReference type="FunFam" id="4.10.320.30:FF:000001">
    <property type="entry name" value="Myelin transcription factor 1-like, a"/>
    <property type="match status" value="2"/>
</dbReference>
<evidence type="ECO:0000256" key="9">
    <source>
        <dbReference type="ARBA" id="ARBA00023242"/>
    </source>
</evidence>
<sequence>MRDPSRRDGVSSLSQRPAVHQQSVSSCIVSSSSSIPSADSRNPSQAVAKSIEQQQQRFRGQLSPGDADTVSSTSTPGTPVRSDTVTDSAPSTSSGSRRVASHDRASERLSTYQRYSSYTAGVKESSKCPIPGCGGVGHVTGLYSHHRSISGCPRRDKLGSEILALSEAILKCPTPGCNGRGHVSAGRHSHRSLSGCPRAAASKAAARELKYQNGLLFRQKLHSAVINYNQQLSEYRTALAVSAEDKVPTASRSISATRSQPNPPTTTARPASPSDELRLVKDLSNKRRQLQETQESAEEERPVIKTEQQIEPTGRAAHSPTTSPQSTPTPSVASPQILHEPSKMLESSYGRDQDLVRYGQMGEMRQHQYTSVHYDTSQSMAGGTYDLANYSARGYDTGAFERYDSAGYGMQKGAAMYHSSVYPPVQPAFDDYSAGPGPQATGVTPGPLQSSVVQHAPMLPPAGTPLLKVEMPDEGIPATAATGPIYPRPVYHYDAACGAAPPPGFSAINLSVKVTSSVGPLRSLGSPEDAPAGNGAPSERPPAIDLSSSNGVSSSNEPASGSEQSGDGEQQSPKPGTSPNHITANSPHMSSPQGHSLDLSVSRLPNR</sequence>
<evidence type="ECO:0000256" key="1">
    <source>
        <dbReference type="ARBA" id="ARBA00004123"/>
    </source>
</evidence>
<keyword evidence="5" id="KW-0863">Zinc-finger</keyword>
<feature type="region of interest" description="Disordered" evidence="10">
    <location>
        <begin position="243"/>
        <end position="335"/>
    </location>
</feature>
<evidence type="ECO:0000256" key="7">
    <source>
        <dbReference type="ARBA" id="ARBA00023015"/>
    </source>
</evidence>
<feature type="region of interest" description="Disordered" evidence="10">
    <location>
        <begin position="521"/>
        <end position="607"/>
    </location>
</feature>
<dbReference type="AlphaFoldDB" id="A0A182IJH5"/>
<dbReference type="VEuPathDB" id="VectorBase:AATE000335"/>
<dbReference type="GO" id="GO:0007399">
    <property type="term" value="P:nervous system development"/>
    <property type="evidence" value="ECO:0007669"/>
    <property type="project" value="UniProtKB-KW"/>
</dbReference>
<dbReference type="EnsemblMetazoa" id="AATE000335-RA">
    <property type="protein sequence ID" value="AATE000335-PA.1"/>
    <property type="gene ID" value="AATE000335"/>
</dbReference>
<evidence type="ECO:0000256" key="4">
    <source>
        <dbReference type="ARBA" id="ARBA00022737"/>
    </source>
</evidence>
<evidence type="ECO:0000313" key="11">
    <source>
        <dbReference type="EnsemblMetazoa" id="AATE000335-PA.1"/>
    </source>
</evidence>
<evidence type="ECO:0000256" key="8">
    <source>
        <dbReference type="ARBA" id="ARBA00023163"/>
    </source>
</evidence>
<dbReference type="PANTHER" id="PTHR10816">
    <property type="entry name" value="MYELIN TRANSCRIPTION FACTOR 1-RELATED"/>
    <property type="match status" value="1"/>
</dbReference>
<feature type="compositionally biased region" description="Polar residues" evidence="10">
    <location>
        <begin position="45"/>
        <end position="58"/>
    </location>
</feature>
<keyword evidence="4" id="KW-0677">Repeat</keyword>
<feature type="compositionally biased region" description="Low complexity" evidence="10">
    <location>
        <begin position="319"/>
        <end position="331"/>
    </location>
</feature>
<protein>
    <recommendedName>
        <fullName evidence="12">Myelin transcription factor 1 domain-containing protein</fullName>
    </recommendedName>
</protein>
<keyword evidence="9" id="KW-0539">Nucleus</keyword>
<comment type="similarity">
    <text evidence="2">Belongs to the MYT1 family.</text>
</comment>
<dbReference type="InterPro" id="IPR036060">
    <property type="entry name" value="Znf_C2H2C_sf"/>
</dbReference>
<dbReference type="GO" id="GO:0008270">
    <property type="term" value="F:zinc ion binding"/>
    <property type="evidence" value="ECO:0007669"/>
    <property type="project" value="UniProtKB-KW"/>
</dbReference>
<keyword evidence="7" id="KW-0805">Transcription regulation</keyword>
<feature type="compositionally biased region" description="Polar residues" evidence="10">
    <location>
        <begin position="250"/>
        <end position="260"/>
    </location>
</feature>
<keyword evidence="6" id="KW-0862">Zinc</keyword>
<accession>A0A182IJH5</accession>
<feature type="region of interest" description="Disordered" evidence="10">
    <location>
        <begin position="1"/>
        <end position="108"/>
    </location>
</feature>
<dbReference type="GO" id="GO:0000981">
    <property type="term" value="F:DNA-binding transcription factor activity, RNA polymerase II-specific"/>
    <property type="evidence" value="ECO:0007669"/>
    <property type="project" value="TreeGrafter"/>
</dbReference>
<comment type="subcellular location">
    <subcellularLocation>
        <location evidence="1">Nucleus</location>
    </subcellularLocation>
</comment>
<dbReference type="GO" id="GO:0005634">
    <property type="term" value="C:nucleus"/>
    <property type="evidence" value="ECO:0007669"/>
    <property type="project" value="UniProtKB-SubCell"/>
</dbReference>
<feature type="compositionally biased region" description="Basic and acidic residues" evidence="10">
    <location>
        <begin position="275"/>
        <end position="285"/>
    </location>
</feature>
<evidence type="ECO:0000256" key="10">
    <source>
        <dbReference type="SAM" id="MobiDB-lite"/>
    </source>
</evidence>
<organism evidence="11">
    <name type="scientific">Anopheles atroparvus</name>
    <name type="common">European mosquito</name>
    <dbReference type="NCBI Taxonomy" id="41427"/>
    <lineage>
        <taxon>Eukaryota</taxon>
        <taxon>Metazoa</taxon>
        <taxon>Ecdysozoa</taxon>
        <taxon>Arthropoda</taxon>
        <taxon>Hexapoda</taxon>
        <taxon>Insecta</taxon>
        <taxon>Pterygota</taxon>
        <taxon>Neoptera</taxon>
        <taxon>Endopterygota</taxon>
        <taxon>Diptera</taxon>
        <taxon>Nematocera</taxon>
        <taxon>Culicoidea</taxon>
        <taxon>Culicidae</taxon>
        <taxon>Anophelinae</taxon>
        <taxon>Anopheles</taxon>
    </lineage>
</organism>
<dbReference type="STRING" id="41427.A0A182IJH5"/>
<name>A0A182IJH5_ANOAO</name>
<feature type="compositionally biased region" description="Polar residues" evidence="10">
    <location>
        <begin position="83"/>
        <end position="96"/>
    </location>
</feature>
<feature type="compositionally biased region" description="Low complexity" evidence="10">
    <location>
        <begin position="23"/>
        <end position="44"/>
    </location>
</feature>
<feature type="compositionally biased region" description="Polar residues" evidence="10">
    <location>
        <begin position="557"/>
        <end position="594"/>
    </location>
</feature>
<dbReference type="InterPro" id="IPR002515">
    <property type="entry name" value="Znf_C2H2C"/>
</dbReference>
<dbReference type="Gene3D" id="4.10.320.30">
    <property type="match status" value="2"/>
</dbReference>
<dbReference type="PROSITE" id="PS51802">
    <property type="entry name" value="ZF_CCHHC"/>
    <property type="match status" value="2"/>
</dbReference>
<evidence type="ECO:0000256" key="3">
    <source>
        <dbReference type="ARBA" id="ARBA00022723"/>
    </source>
</evidence>
<dbReference type="Pfam" id="PF01530">
    <property type="entry name" value="zf-C2HC"/>
    <property type="match status" value="2"/>
</dbReference>
<evidence type="ECO:0000256" key="6">
    <source>
        <dbReference type="ARBA" id="ARBA00022833"/>
    </source>
</evidence>
<evidence type="ECO:0000256" key="2">
    <source>
        <dbReference type="ARBA" id="ARBA00010194"/>
    </source>
</evidence>
<keyword evidence="8" id="KW-0804">Transcription</keyword>
<reference evidence="11" key="1">
    <citation type="submission" date="2022-08" db="UniProtKB">
        <authorList>
            <consortium name="EnsemblMetazoa"/>
        </authorList>
    </citation>
    <scope>IDENTIFICATION</scope>
    <source>
        <strain evidence="11">EBRO</strain>
    </source>
</reference>
<evidence type="ECO:0008006" key="12">
    <source>
        <dbReference type="Google" id="ProtNLM"/>
    </source>
</evidence>
<keyword evidence="3" id="KW-0479">Metal-binding</keyword>
<feature type="compositionally biased region" description="Low complexity" evidence="10">
    <location>
        <begin position="69"/>
        <end position="82"/>
    </location>
</feature>
<dbReference type="PANTHER" id="PTHR10816:SF15">
    <property type="entry name" value="MYELIN TRANSCRIPTION FACTOR 1-LIKE PROTEIN"/>
    <property type="match status" value="1"/>
</dbReference>
<dbReference type="SUPFAM" id="SSF103637">
    <property type="entry name" value="CCHHC domain"/>
    <property type="match status" value="2"/>
</dbReference>
<dbReference type="PROSITE" id="PS51257">
    <property type="entry name" value="PROKAR_LIPOPROTEIN"/>
    <property type="match status" value="1"/>
</dbReference>
<dbReference type="GO" id="GO:0000978">
    <property type="term" value="F:RNA polymerase II cis-regulatory region sequence-specific DNA binding"/>
    <property type="evidence" value="ECO:0007669"/>
    <property type="project" value="TreeGrafter"/>
</dbReference>
<feature type="compositionally biased region" description="Low complexity" evidence="10">
    <location>
        <begin position="265"/>
        <end position="274"/>
    </location>
</feature>